<organism evidence="13 14">
    <name type="scientific">Candidatus Merdibacter merdavium</name>
    <dbReference type="NCBI Taxonomy" id="2838692"/>
    <lineage>
        <taxon>Bacteria</taxon>
        <taxon>Bacillati</taxon>
        <taxon>Bacillota</taxon>
        <taxon>Erysipelotrichia</taxon>
        <taxon>Erysipelotrichales</taxon>
        <taxon>Erysipelotrichaceae</taxon>
        <taxon>Merdibacter</taxon>
    </lineage>
</organism>
<keyword evidence="2 11" id="KW-0732">Signal</keyword>
<gene>
    <name evidence="13" type="ORF">H9702_03565</name>
</gene>
<dbReference type="AlphaFoldDB" id="A0A9D2SUG8"/>
<dbReference type="EMBL" id="DWWM01000023">
    <property type="protein sequence ID" value="HJC36193.1"/>
    <property type="molecule type" value="Genomic_DNA"/>
</dbReference>
<dbReference type="InterPro" id="IPR018044">
    <property type="entry name" value="Peptidase_S11"/>
</dbReference>
<keyword evidence="10" id="KW-0812">Transmembrane</keyword>
<dbReference type="PANTHER" id="PTHR21581">
    <property type="entry name" value="D-ALANYL-D-ALANINE CARBOXYPEPTIDASE"/>
    <property type="match status" value="1"/>
</dbReference>
<dbReference type="InterPro" id="IPR001967">
    <property type="entry name" value="Peptidase_S11_N"/>
</dbReference>
<dbReference type="Proteomes" id="UP000823896">
    <property type="component" value="Unassembled WGS sequence"/>
</dbReference>
<feature type="active site" evidence="7">
    <location>
        <position position="120"/>
    </location>
</feature>
<feature type="active site" description="Acyl-ester intermediate" evidence="7">
    <location>
        <position position="60"/>
    </location>
</feature>
<dbReference type="Pfam" id="PF00768">
    <property type="entry name" value="Peptidase_S11"/>
    <property type="match status" value="1"/>
</dbReference>
<sequence>MKVCKALLAVLIVFWAMPGTWSAQAEEEVSVQARYAGAADLQTMQVLYEKNAEAKLYPASLTKVLTALTAMERISDLDETITITAAMLEGLEDGTYSIAGFLLGEEVTVRDLLYGVLLPSGADACQALAIALFGSEEAMVEAMNETASSIGMTHSHFTNTVGMHDADHYTSVSDLFLLMKQAWQNDTLHTIMSTASYTTSSSYYHGEGLRLENSWVAQFAYDELENRYVLGGKTGYTPEAGYCLASVCEIQGREVIVIIAGVPDEAGSGQAVEDVDSLCAMIDETMRPQMLLEAGTEADVLDLRHTFHEPLPICSDIDVTAWIRTDSEAEAVLSVRPAVDQAPVSEGEEIAAIEVTLGDALLISLPVLAQEDIAADTAAVIIDTIQDVMMPWGFLFCVGAGAALLFVRHGRSKDKKKEGI</sequence>
<feature type="active site" description="Proton acceptor" evidence="7">
    <location>
        <position position="63"/>
    </location>
</feature>
<evidence type="ECO:0000256" key="2">
    <source>
        <dbReference type="ARBA" id="ARBA00022729"/>
    </source>
</evidence>
<proteinExistence type="inferred from homology"/>
<feature type="signal peptide" evidence="11">
    <location>
        <begin position="1"/>
        <end position="25"/>
    </location>
</feature>
<keyword evidence="10" id="KW-0472">Membrane</keyword>
<evidence type="ECO:0000256" key="7">
    <source>
        <dbReference type="PIRSR" id="PIRSR618044-1"/>
    </source>
</evidence>
<feature type="chain" id="PRO_5038592393" evidence="11">
    <location>
        <begin position="26"/>
        <end position="420"/>
    </location>
</feature>
<evidence type="ECO:0000256" key="5">
    <source>
        <dbReference type="ARBA" id="ARBA00022984"/>
    </source>
</evidence>
<keyword evidence="6" id="KW-0961">Cell wall biogenesis/degradation</keyword>
<evidence type="ECO:0000256" key="3">
    <source>
        <dbReference type="ARBA" id="ARBA00022801"/>
    </source>
</evidence>
<dbReference type="GO" id="GO:0006508">
    <property type="term" value="P:proteolysis"/>
    <property type="evidence" value="ECO:0007669"/>
    <property type="project" value="InterPro"/>
</dbReference>
<reference evidence="13" key="2">
    <citation type="submission" date="2021-04" db="EMBL/GenBank/DDBJ databases">
        <authorList>
            <person name="Gilroy R."/>
        </authorList>
    </citation>
    <scope>NUCLEOTIDE SEQUENCE</scope>
    <source>
        <strain evidence="13">CHK187-11901</strain>
    </source>
</reference>
<keyword evidence="10" id="KW-1133">Transmembrane helix</keyword>
<keyword evidence="4" id="KW-0133">Cell shape</keyword>
<reference evidence="13" key="1">
    <citation type="journal article" date="2021" name="PeerJ">
        <title>Extensive microbial diversity within the chicken gut microbiome revealed by metagenomics and culture.</title>
        <authorList>
            <person name="Gilroy R."/>
            <person name="Ravi A."/>
            <person name="Getino M."/>
            <person name="Pursley I."/>
            <person name="Horton D.L."/>
            <person name="Alikhan N.F."/>
            <person name="Baker D."/>
            <person name="Gharbi K."/>
            <person name="Hall N."/>
            <person name="Watson M."/>
            <person name="Adriaenssens E.M."/>
            <person name="Foster-Nyarko E."/>
            <person name="Jarju S."/>
            <person name="Secka A."/>
            <person name="Antonio M."/>
            <person name="Oren A."/>
            <person name="Chaudhuri R.R."/>
            <person name="La Ragione R."/>
            <person name="Hildebrand F."/>
            <person name="Pallen M.J."/>
        </authorList>
    </citation>
    <scope>NUCLEOTIDE SEQUENCE</scope>
    <source>
        <strain evidence="13">CHK187-11901</strain>
    </source>
</reference>
<dbReference type="SUPFAM" id="SSF56601">
    <property type="entry name" value="beta-lactamase/transpeptidase-like"/>
    <property type="match status" value="1"/>
</dbReference>
<evidence type="ECO:0000259" key="12">
    <source>
        <dbReference type="Pfam" id="PF00768"/>
    </source>
</evidence>
<dbReference type="GO" id="GO:0008360">
    <property type="term" value="P:regulation of cell shape"/>
    <property type="evidence" value="ECO:0007669"/>
    <property type="project" value="UniProtKB-KW"/>
</dbReference>
<dbReference type="GO" id="GO:0009002">
    <property type="term" value="F:serine-type D-Ala-D-Ala carboxypeptidase activity"/>
    <property type="evidence" value="ECO:0007669"/>
    <property type="project" value="InterPro"/>
</dbReference>
<evidence type="ECO:0000256" key="11">
    <source>
        <dbReference type="SAM" id="SignalP"/>
    </source>
</evidence>
<evidence type="ECO:0000256" key="8">
    <source>
        <dbReference type="PIRSR" id="PIRSR618044-2"/>
    </source>
</evidence>
<dbReference type="PRINTS" id="PR00725">
    <property type="entry name" value="DADACBPTASE1"/>
</dbReference>
<feature type="binding site" evidence="8">
    <location>
        <position position="233"/>
    </location>
    <ligand>
        <name>substrate</name>
    </ligand>
</feature>
<protein>
    <submittedName>
        <fullName evidence="13">Serine hydrolase</fullName>
    </submittedName>
</protein>
<comment type="caution">
    <text evidence="13">The sequence shown here is derived from an EMBL/GenBank/DDBJ whole genome shotgun (WGS) entry which is preliminary data.</text>
</comment>
<evidence type="ECO:0000256" key="1">
    <source>
        <dbReference type="ARBA" id="ARBA00007164"/>
    </source>
</evidence>
<feature type="transmembrane region" description="Helical" evidence="10">
    <location>
        <begin position="389"/>
        <end position="407"/>
    </location>
</feature>
<feature type="domain" description="Peptidase S11 D-alanyl-D-alanine carboxypeptidase A N-terminal" evidence="12">
    <location>
        <begin position="24"/>
        <end position="261"/>
    </location>
</feature>
<dbReference type="Gene3D" id="3.40.710.10">
    <property type="entry name" value="DD-peptidase/beta-lactamase superfamily"/>
    <property type="match status" value="1"/>
</dbReference>
<evidence type="ECO:0000313" key="13">
    <source>
        <dbReference type="EMBL" id="HJC36193.1"/>
    </source>
</evidence>
<comment type="similarity">
    <text evidence="1 9">Belongs to the peptidase S11 family.</text>
</comment>
<evidence type="ECO:0000256" key="6">
    <source>
        <dbReference type="ARBA" id="ARBA00023316"/>
    </source>
</evidence>
<evidence type="ECO:0000313" key="14">
    <source>
        <dbReference type="Proteomes" id="UP000823896"/>
    </source>
</evidence>
<keyword evidence="3 13" id="KW-0378">Hydrolase</keyword>
<dbReference type="PANTHER" id="PTHR21581:SF26">
    <property type="entry name" value="D-ALANYL-D-ALANINE ENDOPEPTIDASE"/>
    <property type="match status" value="1"/>
</dbReference>
<dbReference type="GO" id="GO:0071555">
    <property type="term" value="P:cell wall organization"/>
    <property type="evidence" value="ECO:0007669"/>
    <property type="project" value="UniProtKB-KW"/>
</dbReference>
<dbReference type="GO" id="GO:0009252">
    <property type="term" value="P:peptidoglycan biosynthetic process"/>
    <property type="evidence" value="ECO:0007669"/>
    <property type="project" value="UniProtKB-KW"/>
</dbReference>
<dbReference type="InterPro" id="IPR012338">
    <property type="entry name" value="Beta-lactam/transpept-like"/>
</dbReference>
<evidence type="ECO:0000256" key="9">
    <source>
        <dbReference type="RuleBase" id="RU004016"/>
    </source>
</evidence>
<evidence type="ECO:0000256" key="10">
    <source>
        <dbReference type="SAM" id="Phobius"/>
    </source>
</evidence>
<name>A0A9D2SUG8_9FIRM</name>
<keyword evidence="5" id="KW-0573">Peptidoglycan synthesis</keyword>
<evidence type="ECO:0000256" key="4">
    <source>
        <dbReference type="ARBA" id="ARBA00022960"/>
    </source>
</evidence>
<accession>A0A9D2SUG8</accession>